<feature type="non-terminal residue" evidence="1">
    <location>
        <position position="55"/>
    </location>
</feature>
<reference evidence="1" key="1">
    <citation type="journal article" date="2022" name="bioRxiv">
        <title>Sequencing and chromosome-scale assembly of the giantPleurodeles waltlgenome.</title>
        <authorList>
            <person name="Brown T."/>
            <person name="Elewa A."/>
            <person name="Iarovenko S."/>
            <person name="Subramanian E."/>
            <person name="Araus A.J."/>
            <person name="Petzold A."/>
            <person name="Susuki M."/>
            <person name="Suzuki K.-i.T."/>
            <person name="Hayashi T."/>
            <person name="Toyoda A."/>
            <person name="Oliveira C."/>
            <person name="Osipova E."/>
            <person name="Leigh N.D."/>
            <person name="Simon A."/>
            <person name="Yun M.H."/>
        </authorList>
    </citation>
    <scope>NUCLEOTIDE SEQUENCE</scope>
    <source>
        <strain evidence="1">20211129_DDA</strain>
        <tissue evidence="1">Liver</tissue>
    </source>
</reference>
<name>A0AAV7V217_PLEWA</name>
<gene>
    <name evidence="1" type="ORF">NDU88_004662</name>
</gene>
<protein>
    <submittedName>
        <fullName evidence="1">Uncharacterized protein</fullName>
    </submittedName>
</protein>
<sequence>RVGKRTETDVRARGRCHVALYPHVREGTRVNSELWCSLLAKENLSGSPHLVRVER</sequence>
<proteinExistence type="predicted"/>
<evidence type="ECO:0000313" key="1">
    <source>
        <dbReference type="EMBL" id="KAJ1195382.1"/>
    </source>
</evidence>
<keyword evidence="2" id="KW-1185">Reference proteome</keyword>
<dbReference type="Proteomes" id="UP001066276">
    <property type="component" value="Chromosome 2_2"/>
</dbReference>
<accession>A0AAV7V217</accession>
<dbReference type="EMBL" id="JANPWB010000004">
    <property type="protein sequence ID" value="KAJ1195382.1"/>
    <property type="molecule type" value="Genomic_DNA"/>
</dbReference>
<feature type="non-terminal residue" evidence="1">
    <location>
        <position position="1"/>
    </location>
</feature>
<comment type="caution">
    <text evidence="1">The sequence shown here is derived from an EMBL/GenBank/DDBJ whole genome shotgun (WGS) entry which is preliminary data.</text>
</comment>
<organism evidence="1 2">
    <name type="scientific">Pleurodeles waltl</name>
    <name type="common">Iberian ribbed newt</name>
    <dbReference type="NCBI Taxonomy" id="8319"/>
    <lineage>
        <taxon>Eukaryota</taxon>
        <taxon>Metazoa</taxon>
        <taxon>Chordata</taxon>
        <taxon>Craniata</taxon>
        <taxon>Vertebrata</taxon>
        <taxon>Euteleostomi</taxon>
        <taxon>Amphibia</taxon>
        <taxon>Batrachia</taxon>
        <taxon>Caudata</taxon>
        <taxon>Salamandroidea</taxon>
        <taxon>Salamandridae</taxon>
        <taxon>Pleurodelinae</taxon>
        <taxon>Pleurodeles</taxon>
    </lineage>
</organism>
<dbReference type="AlphaFoldDB" id="A0AAV7V217"/>
<evidence type="ECO:0000313" key="2">
    <source>
        <dbReference type="Proteomes" id="UP001066276"/>
    </source>
</evidence>